<protein>
    <submittedName>
        <fullName evidence="2">Uncharacterized protein</fullName>
    </submittedName>
</protein>
<evidence type="ECO:0000313" key="3">
    <source>
        <dbReference type="Proteomes" id="UP001460270"/>
    </source>
</evidence>
<dbReference type="Proteomes" id="UP001460270">
    <property type="component" value="Unassembled WGS sequence"/>
</dbReference>
<dbReference type="AlphaFoldDB" id="A0AAW0NY72"/>
<evidence type="ECO:0000256" key="1">
    <source>
        <dbReference type="SAM" id="MobiDB-lite"/>
    </source>
</evidence>
<keyword evidence="3" id="KW-1185">Reference proteome</keyword>
<feature type="compositionally biased region" description="Polar residues" evidence="1">
    <location>
        <begin position="53"/>
        <end position="62"/>
    </location>
</feature>
<reference evidence="3" key="1">
    <citation type="submission" date="2024-04" db="EMBL/GenBank/DDBJ databases">
        <title>Salinicola lusitanus LLJ914,a marine bacterium isolated from the Okinawa Trough.</title>
        <authorList>
            <person name="Li J."/>
        </authorList>
    </citation>
    <scope>NUCLEOTIDE SEQUENCE [LARGE SCALE GENOMIC DNA]</scope>
</reference>
<gene>
    <name evidence="2" type="ORF">WMY93_014067</name>
</gene>
<dbReference type="EMBL" id="JBBPFD010000010">
    <property type="protein sequence ID" value="KAK7909383.1"/>
    <property type="molecule type" value="Genomic_DNA"/>
</dbReference>
<proteinExistence type="predicted"/>
<feature type="compositionally biased region" description="Basic and acidic residues" evidence="1">
    <location>
        <begin position="95"/>
        <end position="110"/>
    </location>
</feature>
<sequence length="128" mass="13797">MLQDQGRAAGGVWGCSSCCSLALFGDFKHPGQNTEGPLASADDHITDLDLSCRRTSGSSHKNPQAEDLSHTGGAQSRAAAPEASWTKPGQVFMSHSEKVSGKTQDKLEEHGRRMKRLDFNRGRCVAEL</sequence>
<name>A0AAW0NY72_9GOBI</name>
<organism evidence="2 3">
    <name type="scientific">Mugilogobius chulae</name>
    <name type="common">yellowstripe goby</name>
    <dbReference type="NCBI Taxonomy" id="88201"/>
    <lineage>
        <taxon>Eukaryota</taxon>
        <taxon>Metazoa</taxon>
        <taxon>Chordata</taxon>
        <taxon>Craniata</taxon>
        <taxon>Vertebrata</taxon>
        <taxon>Euteleostomi</taxon>
        <taxon>Actinopterygii</taxon>
        <taxon>Neopterygii</taxon>
        <taxon>Teleostei</taxon>
        <taxon>Neoteleostei</taxon>
        <taxon>Acanthomorphata</taxon>
        <taxon>Gobiaria</taxon>
        <taxon>Gobiiformes</taxon>
        <taxon>Gobioidei</taxon>
        <taxon>Gobiidae</taxon>
        <taxon>Gobionellinae</taxon>
        <taxon>Mugilogobius</taxon>
    </lineage>
</organism>
<feature type="region of interest" description="Disordered" evidence="1">
    <location>
        <begin position="51"/>
        <end position="110"/>
    </location>
</feature>
<comment type="caution">
    <text evidence="2">The sequence shown here is derived from an EMBL/GenBank/DDBJ whole genome shotgun (WGS) entry which is preliminary data.</text>
</comment>
<evidence type="ECO:0000313" key="2">
    <source>
        <dbReference type="EMBL" id="KAK7909383.1"/>
    </source>
</evidence>
<accession>A0AAW0NY72</accession>